<dbReference type="Proteomes" id="UP001549031">
    <property type="component" value="Unassembled WGS sequence"/>
</dbReference>
<evidence type="ECO:0000313" key="2">
    <source>
        <dbReference type="Proteomes" id="UP001549031"/>
    </source>
</evidence>
<evidence type="ECO:0000313" key="1">
    <source>
        <dbReference type="EMBL" id="MET3587807.1"/>
    </source>
</evidence>
<dbReference type="EMBL" id="JBEPLJ010000016">
    <property type="protein sequence ID" value="MET3587807.1"/>
    <property type="molecule type" value="Genomic_DNA"/>
</dbReference>
<name>A0ABV2HBM4_9HYPH</name>
<sequence length="112" mass="12163">MAATNAAGNNLKERVPYIKRSALDQWEPFSTSRIASAGNTGRIDTTTGSENCSAGVVSTVVRYIGTCASQPPVARVKTNGMCRRESVGHEISLLLQGQDLFDRQPRRKHMAV</sequence>
<accession>A0ABV2HBM4</accession>
<reference evidence="1 2" key="1">
    <citation type="submission" date="2024-06" db="EMBL/GenBank/DDBJ databases">
        <title>Genomic Encyclopedia of Type Strains, Phase IV (KMG-IV): sequencing the most valuable type-strain genomes for metagenomic binning, comparative biology and taxonomic classification.</title>
        <authorList>
            <person name="Goeker M."/>
        </authorList>
    </citation>
    <scope>NUCLEOTIDE SEQUENCE [LARGE SCALE GENOMIC DNA]</scope>
    <source>
        <strain evidence="1 2">DSM 105042</strain>
    </source>
</reference>
<protein>
    <submittedName>
        <fullName evidence="1">Uncharacterized protein</fullName>
    </submittedName>
</protein>
<keyword evidence="2" id="KW-1185">Reference proteome</keyword>
<organism evidence="1 2">
    <name type="scientific">Pseudorhizobium tarimense</name>
    <dbReference type="NCBI Taxonomy" id="1079109"/>
    <lineage>
        <taxon>Bacteria</taxon>
        <taxon>Pseudomonadati</taxon>
        <taxon>Pseudomonadota</taxon>
        <taxon>Alphaproteobacteria</taxon>
        <taxon>Hyphomicrobiales</taxon>
        <taxon>Rhizobiaceae</taxon>
        <taxon>Rhizobium/Agrobacterium group</taxon>
        <taxon>Pseudorhizobium</taxon>
    </lineage>
</organism>
<gene>
    <name evidence="1" type="ORF">ABID21_003938</name>
</gene>
<comment type="caution">
    <text evidence="1">The sequence shown here is derived from an EMBL/GenBank/DDBJ whole genome shotgun (WGS) entry which is preliminary data.</text>
</comment>
<proteinExistence type="predicted"/>